<dbReference type="PROSITE" id="PS51898">
    <property type="entry name" value="TYR_RECOMBINASE"/>
    <property type="match status" value="1"/>
</dbReference>
<evidence type="ECO:0000313" key="4">
    <source>
        <dbReference type="EMBL" id="MCY1141634.1"/>
    </source>
</evidence>
<keyword evidence="1" id="KW-0233">DNA recombination</keyword>
<feature type="region of interest" description="Disordered" evidence="2">
    <location>
        <begin position="269"/>
        <end position="371"/>
    </location>
</feature>
<dbReference type="SUPFAM" id="SSF56349">
    <property type="entry name" value="DNA breaking-rejoining enzymes"/>
    <property type="match status" value="1"/>
</dbReference>
<feature type="compositionally biased region" description="Basic residues" evidence="2">
    <location>
        <begin position="270"/>
        <end position="282"/>
    </location>
</feature>
<dbReference type="PANTHER" id="PTHR30349">
    <property type="entry name" value="PHAGE INTEGRASE-RELATED"/>
    <property type="match status" value="1"/>
</dbReference>
<name>A0ABT4B565_9ACTN</name>
<keyword evidence="5" id="KW-1185">Reference proteome</keyword>
<dbReference type="InterPro" id="IPR002104">
    <property type="entry name" value="Integrase_catalytic"/>
</dbReference>
<sequence length="371" mass="40750">MNHLRTTLRAALNLAVKEGVLECNPARHIEITGYRQPHAKVWTEARIESWKQTGAHPSVAVWTADQLAAFLGSVNDDPMLALWWLAGLRGLRRGELCGLRWADIDIDLDRATLTIERNRTTAGYQVVEGDPKTAAGRRAVALDKRSVQILRVHRRHEQDRKAEAAENGKPWLDSGYVFTRSDGLPINPNYATTRFAILVRRAGLPPVRLHDLRHGAASLAHEAGADLKTLQDLLGHSSIVVTADTYTSVLPQIQRRCADATAQLVLNAARRTRKKIKTKARKNRPDRGPKPSTSAPAKLQTGAPAPAKRKPSVNAQVTGRSRDENAVSGVTPKSHPRDTHRPNATDNRKGPNCVSAAQALPNLCARRDSNP</sequence>
<dbReference type="PANTHER" id="PTHR30349:SF91">
    <property type="entry name" value="INTA PROTEIN"/>
    <property type="match status" value="1"/>
</dbReference>
<comment type="caution">
    <text evidence="4">The sequence shown here is derived from an EMBL/GenBank/DDBJ whole genome shotgun (WGS) entry which is preliminary data.</text>
</comment>
<accession>A0ABT4B565</accession>
<proteinExistence type="predicted"/>
<feature type="compositionally biased region" description="Basic and acidic residues" evidence="2">
    <location>
        <begin position="335"/>
        <end position="349"/>
    </location>
</feature>
<dbReference type="InterPro" id="IPR050090">
    <property type="entry name" value="Tyrosine_recombinase_XerCD"/>
</dbReference>
<protein>
    <submittedName>
        <fullName evidence="4">Site-specific integrase</fullName>
    </submittedName>
</protein>
<dbReference type="Pfam" id="PF00589">
    <property type="entry name" value="Phage_integrase"/>
    <property type="match status" value="1"/>
</dbReference>
<reference evidence="4" key="1">
    <citation type="submission" date="2022-11" db="EMBL/GenBank/DDBJ databases">
        <authorList>
            <person name="Somphong A."/>
            <person name="Phongsopitanun W."/>
        </authorList>
    </citation>
    <scope>NUCLEOTIDE SEQUENCE</scope>
    <source>
        <strain evidence="4">Pm04-4</strain>
    </source>
</reference>
<evidence type="ECO:0000256" key="2">
    <source>
        <dbReference type="SAM" id="MobiDB-lite"/>
    </source>
</evidence>
<organism evidence="4 5">
    <name type="scientific">Paractinoplanes pyxinae</name>
    <dbReference type="NCBI Taxonomy" id="2997416"/>
    <lineage>
        <taxon>Bacteria</taxon>
        <taxon>Bacillati</taxon>
        <taxon>Actinomycetota</taxon>
        <taxon>Actinomycetes</taxon>
        <taxon>Micromonosporales</taxon>
        <taxon>Micromonosporaceae</taxon>
        <taxon>Paractinoplanes</taxon>
    </lineage>
</organism>
<dbReference type="Proteomes" id="UP001151002">
    <property type="component" value="Unassembled WGS sequence"/>
</dbReference>
<dbReference type="Gene3D" id="1.10.443.10">
    <property type="entry name" value="Intergrase catalytic core"/>
    <property type="match status" value="1"/>
</dbReference>
<gene>
    <name evidence="4" type="ORF">OWR29_26860</name>
</gene>
<evidence type="ECO:0000259" key="3">
    <source>
        <dbReference type="PROSITE" id="PS51898"/>
    </source>
</evidence>
<feature type="domain" description="Tyr recombinase" evidence="3">
    <location>
        <begin position="57"/>
        <end position="259"/>
    </location>
</feature>
<dbReference type="InterPro" id="IPR011010">
    <property type="entry name" value="DNA_brk_join_enz"/>
</dbReference>
<evidence type="ECO:0000313" key="5">
    <source>
        <dbReference type="Proteomes" id="UP001151002"/>
    </source>
</evidence>
<dbReference type="InterPro" id="IPR013762">
    <property type="entry name" value="Integrase-like_cat_sf"/>
</dbReference>
<dbReference type="RefSeq" id="WP_267566026.1">
    <property type="nucleotide sequence ID" value="NZ_JAPNTZ010000009.1"/>
</dbReference>
<dbReference type="CDD" id="cd01189">
    <property type="entry name" value="INT_ICEBs1_C_like"/>
    <property type="match status" value="1"/>
</dbReference>
<dbReference type="EMBL" id="JAPNTZ010000009">
    <property type="protein sequence ID" value="MCY1141634.1"/>
    <property type="molecule type" value="Genomic_DNA"/>
</dbReference>
<evidence type="ECO:0000256" key="1">
    <source>
        <dbReference type="ARBA" id="ARBA00023172"/>
    </source>
</evidence>